<dbReference type="PANTHER" id="PTHR42912:SF80">
    <property type="entry name" value="METHYLTRANSFERASE DOMAIN-CONTAINING PROTEIN"/>
    <property type="match status" value="1"/>
</dbReference>
<comment type="caution">
    <text evidence="3">The sequence shown here is derived from an EMBL/GenBank/DDBJ whole genome shotgun (WGS) entry which is preliminary data.</text>
</comment>
<dbReference type="SUPFAM" id="SSF53335">
    <property type="entry name" value="S-adenosyl-L-methionine-dependent methyltransferases"/>
    <property type="match status" value="1"/>
</dbReference>
<dbReference type="Pfam" id="PF08241">
    <property type="entry name" value="Methyltransf_11"/>
    <property type="match status" value="1"/>
</dbReference>
<dbReference type="Gene3D" id="3.40.50.150">
    <property type="entry name" value="Vaccinia Virus protein VP39"/>
    <property type="match status" value="1"/>
</dbReference>
<dbReference type="InParanoid" id="A0A2R5GRI9"/>
<keyword evidence="3" id="KW-0489">Methyltransferase</keyword>
<dbReference type="Proteomes" id="UP000241890">
    <property type="component" value="Unassembled WGS sequence"/>
</dbReference>
<evidence type="ECO:0000256" key="1">
    <source>
        <dbReference type="SAM" id="MobiDB-lite"/>
    </source>
</evidence>
<organism evidence="3 4">
    <name type="scientific">Hondaea fermentalgiana</name>
    <dbReference type="NCBI Taxonomy" id="2315210"/>
    <lineage>
        <taxon>Eukaryota</taxon>
        <taxon>Sar</taxon>
        <taxon>Stramenopiles</taxon>
        <taxon>Bigyra</taxon>
        <taxon>Labyrinthulomycetes</taxon>
        <taxon>Thraustochytrida</taxon>
        <taxon>Thraustochytriidae</taxon>
        <taxon>Hondaea</taxon>
    </lineage>
</organism>
<keyword evidence="3" id="KW-0808">Transferase</keyword>
<evidence type="ECO:0000259" key="2">
    <source>
        <dbReference type="Pfam" id="PF08241"/>
    </source>
</evidence>
<reference evidence="3 4" key="1">
    <citation type="submission" date="2017-12" db="EMBL/GenBank/DDBJ databases">
        <title>Sequencing, de novo assembly and annotation of complete genome of a new Thraustochytrid species, strain FCC1311.</title>
        <authorList>
            <person name="Sedici K."/>
            <person name="Godart F."/>
            <person name="Aiese Cigliano R."/>
            <person name="Sanseverino W."/>
            <person name="Barakat M."/>
            <person name="Ortet P."/>
            <person name="Marechal E."/>
            <person name="Cagnac O."/>
            <person name="Amato A."/>
        </authorList>
    </citation>
    <scope>NUCLEOTIDE SEQUENCE [LARGE SCALE GENOMIC DNA]</scope>
</reference>
<dbReference type="GO" id="GO:0032259">
    <property type="term" value="P:methylation"/>
    <property type="evidence" value="ECO:0007669"/>
    <property type="project" value="UniProtKB-KW"/>
</dbReference>
<dbReference type="CDD" id="cd02440">
    <property type="entry name" value="AdoMet_MTases"/>
    <property type="match status" value="1"/>
</dbReference>
<dbReference type="PANTHER" id="PTHR42912">
    <property type="entry name" value="METHYLTRANSFERASE"/>
    <property type="match status" value="1"/>
</dbReference>
<gene>
    <name evidence="3" type="ORF">FCC1311_096832</name>
</gene>
<protein>
    <submittedName>
        <fullName evidence="3">2-methoxy-6-polyprenyl-1,4-benzoquinol methylase, mitochondrial</fullName>
    </submittedName>
</protein>
<evidence type="ECO:0000313" key="4">
    <source>
        <dbReference type="Proteomes" id="UP000241890"/>
    </source>
</evidence>
<dbReference type="EMBL" id="BEYU01000156">
    <property type="protein sequence ID" value="GBG33460.1"/>
    <property type="molecule type" value="Genomic_DNA"/>
</dbReference>
<proteinExistence type="predicted"/>
<dbReference type="InterPro" id="IPR029063">
    <property type="entry name" value="SAM-dependent_MTases_sf"/>
</dbReference>
<keyword evidence="4" id="KW-1185">Reference proteome</keyword>
<sequence length="245" mass="27407">MLYGVGTFAGMSVYQTWQQDKKRQAEGEEEGGEEMGGTRFDSLAKEYDDRISTSERMAGILRLRKGLLGDVKGETLEVAAGTGRNLEYYPHGARVTLTDTSPKMLERAKEKAQDIEGLSLRVGVGGAEDIPFPDDTFDHVVDTFGLCSMPDPRAALLEMRRVCKPDGDIRLLEHGRSFWGYSLLNKYLDARAPAHVKDWGCEWNRDIGNLVKETPGLEIVSEKYHHFGTTYEYVLKKTEDASPPP</sequence>
<feature type="region of interest" description="Disordered" evidence="1">
    <location>
        <begin position="20"/>
        <end position="41"/>
    </location>
</feature>
<dbReference type="OrthoDB" id="416496at2759"/>
<name>A0A2R5GRI9_9STRA</name>
<accession>A0A2R5GRI9</accession>
<feature type="domain" description="Methyltransferase type 11" evidence="2">
    <location>
        <begin position="76"/>
        <end position="169"/>
    </location>
</feature>
<dbReference type="InterPro" id="IPR013216">
    <property type="entry name" value="Methyltransf_11"/>
</dbReference>
<evidence type="ECO:0000313" key="3">
    <source>
        <dbReference type="EMBL" id="GBG33460.1"/>
    </source>
</evidence>
<dbReference type="GO" id="GO:0008757">
    <property type="term" value="F:S-adenosylmethionine-dependent methyltransferase activity"/>
    <property type="evidence" value="ECO:0007669"/>
    <property type="project" value="InterPro"/>
</dbReference>
<dbReference type="InterPro" id="IPR050508">
    <property type="entry name" value="Methyltransf_Superfamily"/>
</dbReference>
<dbReference type="AlphaFoldDB" id="A0A2R5GRI9"/>